<dbReference type="EMBL" id="ANJA01002335">
    <property type="protein sequence ID" value="ETO70446.1"/>
    <property type="molecule type" value="Genomic_DNA"/>
</dbReference>
<sequence length="400" mass="45015">MSSELQFTELEETQDLLQDLLAFLDDNLLSEEAAASSIALNISQGHDMKSRSRIYYAAYDRCRREKKKAERQALVSKVALYEKQLERLRAQRSKPCTNSKWGWVHAATDEEGRRRKAEEINRNLKGILALQLNTTKILHTYINHEALLLTQRVQSVMAQYSPYKTPKTTGIFRSFTVIGEYLKGMFPRLRTSAEFVFSSTSLAMEDPNLIGALMSSANVKCEDPMVGPCIELLSTTPLPCNFKSAVSMLWTMLLEKKVVGSHAGSYTMKTKLLSECSAEFGYSSSDIPDSFGYFDGVTLFEKHQDDNRAILLWASMLVDLQGKPFSLSHGYLCVARPLSNPQQESVVRSSSRLSSTLFGLSADRAQVNTPVARKHQIASKTRLERAQQRLMENAGRQNED</sequence>
<reference evidence="2 3" key="1">
    <citation type="submission" date="2013-11" db="EMBL/GenBank/DDBJ databases">
        <title>The Genome Sequence of Phytophthora parasitica P1976.</title>
        <authorList>
            <consortium name="The Broad Institute Genomics Platform"/>
            <person name="Russ C."/>
            <person name="Tyler B."/>
            <person name="Panabieres F."/>
            <person name="Shan W."/>
            <person name="Tripathy S."/>
            <person name="Grunwald N."/>
            <person name="Machado M."/>
            <person name="Johnson C.S."/>
            <person name="Walker B."/>
            <person name="Young S."/>
            <person name="Zeng Q."/>
            <person name="Gargeya S."/>
            <person name="Fitzgerald M."/>
            <person name="Haas B."/>
            <person name="Abouelleil A."/>
            <person name="Allen A.W."/>
            <person name="Alvarado L."/>
            <person name="Arachchi H.M."/>
            <person name="Berlin A.M."/>
            <person name="Chapman S.B."/>
            <person name="Gainer-Dewar J."/>
            <person name="Goldberg J."/>
            <person name="Griggs A."/>
            <person name="Gujja S."/>
            <person name="Hansen M."/>
            <person name="Howarth C."/>
            <person name="Imamovic A."/>
            <person name="Ireland A."/>
            <person name="Larimer J."/>
            <person name="McCowan C."/>
            <person name="Murphy C."/>
            <person name="Pearson M."/>
            <person name="Poon T.W."/>
            <person name="Priest M."/>
            <person name="Roberts A."/>
            <person name="Saif S."/>
            <person name="Shea T."/>
            <person name="Sisk P."/>
            <person name="Sykes S."/>
            <person name="Wortman J."/>
            <person name="Nusbaum C."/>
            <person name="Birren B."/>
        </authorList>
    </citation>
    <scope>NUCLEOTIDE SEQUENCE [LARGE SCALE GENOMIC DNA]</scope>
    <source>
        <strain evidence="2 3">P1976</strain>
    </source>
</reference>
<evidence type="ECO:0000313" key="2">
    <source>
        <dbReference type="EMBL" id="ETO70446.1"/>
    </source>
</evidence>
<evidence type="ECO:0000313" key="3">
    <source>
        <dbReference type="Proteomes" id="UP000028582"/>
    </source>
</evidence>
<protein>
    <submittedName>
        <fullName evidence="2">Uncharacterized protein</fullName>
    </submittedName>
</protein>
<dbReference type="AlphaFoldDB" id="A0A080ZUY5"/>
<evidence type="ECO:0000256" key="1">
    <source>
        <dbReference type="SAM" id="Coils"/>
    </source>
</evidence>
<gene>
    <name evidence="2" type="ORF">F444_13058</name>
</gene>
<feature type="coiled-coil region" evidence="1">
    <location>
        <begin position="64"/>
        <end position="91"/>
    </location>
</feature>
<organism evidence="2 3">
    <name type="scientific">Phytophthora nicotianae P1976</name>
    <dbReference type="NCBI Taxonomy" id="1317066"/>
    <lineage>
        <taxon>Eukaryota</taxon>
        <taxon>Sar</taxon>
        <taxon>Stramenopiles</taxon>
        <taxon>Oomycota</taxon>
        <taxon>Peronosporomycetes</taxon>
        <taxon>Peronosporales</taxon>
        <taxon>Peronosporaceae</taxon>
        <taxon>Phytophthora</taxon>
    </lineage>
</organism>
<proteinExistence type="predicted"/>
<dbReference type="Proteomes" id="UP000028582">
    <property type="component" value="Unassembled WGS sequence"/>
</dbReference>
<dbReference type="OrthoDB" id="124234at2759"/>
<accession>A0A080ZUY5</accession>
<keyword evidence="1" id="KW-0175">Coiled coil</keyword>
<name>A0A080ZUY5_PHYNI</name>
<comment type="caution">
    <text evidence="2">The sequence shown here is derived from an EMBL/GenBank/DDBJ whole genome shotgun (WGS) entry which is preliminary data.</text>
</comment>